<gene>
    <name evidence="4" type="ORF">EKD16_23755</name>
</gene>
<feature type="coiled-coil region" evidence="1">
    <location>
        <begin position="227"/>
        <end position="277"/>
    </location>
</feature>
<name>A0A4P6QAY1_9ACTN</name>
<accession>A0A4P6QAY1</accession>
<reference evidence="4 5" key="1">
    <citation type="submission" date="2019-02" db="EMBL/GenBank/DDBJ databases">
        <authorList>
            <person name="Khodamoradi S."/>
            <person name="Hahnke R.L."/>
            <person name="Kaempfer P."/>
            <person name="Schumann P."/>
            <person name="Rohde M."/>
            <person name="Steinert M."/>
            <person name="Luzhetskyy A."/>
            <person name="Wink J."/>
            <person name="Ruckert C."/>
        </authorList>
    </citation>
    <scope>NUCLEOTIDE SEQUENCE [LARGE SCALE GENOMIC DNA]</scope>
    <source>
        <strain evidence="4 5">M2</strain>
    </source>
</reference>
<feature type="domain" description="DUF2326" evidence="2">
    <location>
        <begin position="448"/>
        <end position="583"/>
    </location>
</feature>
<evidence type="ECO:0000259" key="3">
    <source>
        <dbReference type="Pfam" id="PF20275"/>
    </source>
</evidence>
<dbReference type="InterPro" id="IPR046919">
    <property type="entry name" value="ABC-3C_CTD10"/>
</dbReference>
<proteinExistence type="predicted"/>
<feature type="domain" description="ABC-three component systems C-terminal" evidence="3">
    <location>
        <begin position="283"/>
        <end position="409"/>
    </location>
</feature>
<evidence type="ECO:0000313" key="5">
    <source>
        <dbReference type="Proteomes" id="UP000292235"/>
    </source>
</evidence>
<evidence type="ECO:0000256" key="1">
    <source>
        <dbReference type="SAM" id="Coils"/>
    </source>
</evidence>
<evidence type="ECO:0000259" key="2">
    <source>
        <dbReference type="Pfam" id="PF10088"/>
    </source>
</evidence>
<feature type="coiled-coil region" evidence="1">
    <location>
        <begin position="337"/>
        <end position="364"/>
    </location>
</feature>
<dbReference type="EMBL" id="CP036455">
    <property type="protein sequence ID" value="QBI56497.1"/>
    <property type="molecule type" value="Genomic_DNA"/>
</dbReference>
<feature type="coiled-coil region" evidence="1">
    <location>
        <begin position="388"/>
        <end position="425"/>
    </location>
</feature>
<keyword evidence="1" id="KW-0175">Coiled coil</keyword>
<sequence>MLRELGAGDERFRTVRFTEGLNLLIADRTAASTEQESRNAVGKTSAAELLQFLLGADQTKLTRNSSIKSMGFHLDLDWPGIGDTLRVRRSGAKPGYVFLTPDITGTSAVDPTLFRVDRAGTTVPISDWRSELERSLFGIRAEDSGLSGRTLISFYIRRAEAGGFSDALRPNTKVSRHVATANLCYLLGMDWALAKRYNDVSEKDQTRKKLAGAAKDNPTLGKIVGSSAKLRGRIQAVDERISGLERQIEGFQVVPEYEEIRREADQVDARIRELRSSEVVDRRNLEDMERAVTEATEPDDAYLEGAYSELGVVLGREVRARFDQVKEFHQAVVRNRRHYLDEEIDRLRRQLQESERERGRLGDRQAELLRILHDGGALDTLTMMQRVLAKEVAEREALQHRAEAAEALEQSRREITQEKLQLEGDMAADIAERRKLVQQASSLFTRFARRLYGNDRNPYLNFEAKRSSLDIVLQLDSDSSSGISNMKTFCFDLTWAVVAHRAGRGPDFLVHDSKIYDGVDERQVKEALSLAAEVMAEEGMQYIVTINSDDLDKAVRLGFDPAPYEIAPRLNDRPEGGLFGFRF</sequence>
<dbReference type="KEGG" id="strr:EKD16_23755"/>
<dbReference type="Pfam" id="PF10088">
    <property type="entry name" value="DUF2326"/>
    <property type="match status" value="1"/>
</dbReference>
<dbReference type="InterPro" id="IPR018760">
    <property type="entry name" value="DUF2326"/>
</dbReference>
<organism evidence="4 5">
    <name type="scientific">Streptomonospora litoralis</name>
    <dbReference type="NCBI Taxonomy" id="2498135"/>
    <lineage>
        <taxon>Bacteria</taxon>
        <taxon>Bacillati</taxon>
        <taxon>Actinomycetota</taxon>
        <taxon>Actinomycetes</taxon>
        <taxon>Streptosporangiales</taxon>
        <taxon>Nocardiopsidaceae</taxon>
        <taxon>Streptomonospora</taxon>
    </lineage>
</organism>
<dbReference type="Pfam" id="PF20275">
    <property type="entry name" value="CTD10"/>
    <property type="match status" value="1"/>
</dbReference>
<dbReference type="AlphaFoldDB" id="A0A4P6QAY1"/>
<protein>
    <submittedName>
        <fullName evidence="4">Uncharacterized protein</fullName>
    </submittedName>
</protein>
<evidence type="ECO:0000313" key="4">
    <source>
        <dbReference type="EMBL" id="QBI56497.1"/>
    </source>
</evidence>
<dbReference type="OrthoDB" id="7314834at2"/>
<keyword evidence="5" id="KW-1185">Reference proteome</keyword>
<dbReference type="Proteomes" id="UP000292235">
    <property type="component" value="Chromosome"/>
</dbReference>
<dbReference type="RefSeq" id="WP_131101398.1">
    <property type="nucleotide sequence ID" value="NZ_CP036455.1"/>
</dbReference>